<proteinExistence type="predicted"/>
<dbReference type="GeneID" id="19108477"/>
<dbReference type="OMA" id="NSATPRC"/>
<dbReference type="eggNOG" id="ENOG502SXGW">
    <property type="taxonomic scope" value="Eukaryota"/>
</dbReference>
<organism evidence="1 2">
    <name type="scientific">Baudoinia panamericana (strain UAMH 10762)</name>
    <name type="common">Angels' share fungus</name>
    <name type="synonym">Baudoinia compniacensis (strain UAMH 10762)</name>
    <dbReference type="NCBI Taxonomy" id="717646"/>
    <lineage>
        <taxon>Eukaryota</taxon>
        <taxon>Fungi</taxon>
        <taxon>Dikarya</taxon>
        <taxon>Ascomycota</taxon>
        <taxon>Pezizomycotina</taxon>
        <taxon>Dothideomycetes</taxon>
        <taxon>Dothideomycetidae</taxon>
        <taxon>Mycosphaerellales</taxon>
        <taxon>Teratosphaeriaceae</taxon>
        <taxon>Baudoinia</taxon>
    </lineage>
</organism>
<dbReference type="OrthoDB" id="3548723at2759"/>
<dbReference type="HOGENOM" id="CLU_152049_0_0_1"/>
<evidence type="ECO:0000313" key="2">
    <source>
        <dbReference type="Proteomes" id="UP000011761"/>
    </source>
</evidence>
<dbReference type="KEGG" id="bcom:BAUCODRAFT_144199"/>
<gene>
    <name evidence="1" type="ORF">BAUCODRAFT_144199</name>
</gene>
<name>M2N8T2_BAUPA</name>
<dbReference type="InterPro" id="IPR036249">
    <property type="entry name" value="Thioredoxin-like_sf"/>
</dbReference>
<dbReference type="RefSeq" id="XP_007671728.1">
    <property type="nucleotide sequence ID" value="XM_007673538.1"/>
</dbReference>
<evidence type="ECO:0008006" key="3">
    <source>
        <dbReference type="Google" id="ProtNLM"/>
    </source>
</evidence>
<reference evidence="1 2" key="1">
    <citation type="journal article" date="2012" name="PLoS Pathog.">
        <title>Diverse lifestyles and strategies of plant pathogenesis encoded in the genomes of eighteen Dothideomycetes fungi.</title>
        <authorList>
            <person name="Ohm R.A."/>
            <person name="Feau N."/>
            <person name="Henrissat B."/>
            <person name="Schoch C.L."/>
            <person name="Horwitz B.A."/>
            <person name="Barry K.W."/>
            <person name="Condon B.J."/>
            <person name="Copeland A.C."/>
            <person name="Dhillon B."/>
            <person name="Glaser F."/>
            <person name="Hesse C.N."/>
            <person name="Kosti I."/>
            <person name="LaButti K."/>
            <person name="Lindquist E.A."/>
            <person name="Lucas S."/>
            <person name="Salamov A.A."/>
            <person name="Bradshaw R.E."/>
            <person name="Ciuffetti L."/>
            <person name="Hamelin R.C."/>
            <person name="Kema G.H.J."/>
            <person name="Lawrence C."/>
            <person name="Scott J.A."/>
            <person name="Spatafora J.W."/>
            <person name="Turgeon B.G."/>
            <person name="de Wit P.J.G.M."/>
            <person name="Zhong S."/>
            <person name="Goodwin S.B."/>
            <person name="Grigoriev I.V."/>
        </authorList>
    </citation>
    <scope>NUCLEOTIDE SEQUENCE [LARGE SCALE GENOMIC DNA]</scope>
    <source>
        <strain evidence="1 2">UAMH 10762</strain>
    </source>
</reference>
<sequence>MARAITKITNKAEHDAVVAEAERTTPTVIAVINSATPRCKAFLPAFEGVAADHGHRRLKFATMDFNNDTSYMFKFAPNQLPVVVFLRSKWCRSIMGASSQELSEGMQELLAGTDEMAPSELGPRGEVSVALREKRDLQLAT</sequence>
<dbReference type="EMBL" id="KB445550">
    <property type="protein sequence ID" value="EMD00544.1"/>
    <property type="molecule type" value="Genomic_DNA"/>
</dbReference>
<keyword evidence="2" id="KW-1185">Reference proteome</keyword>
<protein>
    <recommendedName>
        <fullName evidence="3">Thioredoxin domain-containing protein</fullName>
    </recommendedName>
</protein>
<dbReference type="SUPFAM" id="SSF52833">
    <property type="entry name" value="Thioredoxin-like"/>
    <property type="match status" value="1"/>
</dbReference>
<dbReference type="Proteomes" id="UP000011761">
    <property type="component" value="Unassembled WGS sequence"/>
</dbReference>
<dbReference type="Gene3D" id="3.40.30.10">
    <property type="entry name" value="Glutaredoxin"/>
    <property type="match status" value="1"/>
</dbReference>
<dbReference type="AlphaFoldDB" id="M2N8T2"/>
<evidence type="ECO:0000313" key="1">
    <source>
        <dbReference type="EMBL" id="EMD00544.1"/>
    </source>
</evidence>
<accession>M2N8T2</accession>